<protein>
    <submittedName>
        <fullName evidence="2">Uncharacterized protein</fullName>
    </submittedName>
</protein>
<name>A0AAV9S9D8_9TELE</name>
<dbReference type="AlphaFoldDB" id="A0AAV9S9D8"/>
<feature type="region of interest" description="Disordered" evidence="1">
    <location>
        <begin position="101"/>
        <end position="138"/>
    </location>
</feature>
<accession>A0AAV9S9D8</accession>
<sequence>MCVGGHMCVHRQIGLPSLYYLNYDSTWPRATALPERAKSTQIGLSETSGCGAGPPGIQNEAAVSFPRPASPTKIDQHRQAETRLMLRKNFTRIFMELVSSPSPPDLQDAISPVRSCRLRGEPSNRTDRTKGDGLEASA</sequence>
<evidence type="ECO:0000313" key="2">
    <source>
        <dbReference type="EMBL" id="KAK5617477.1"/>
    </source>
</evidence>
<organism evidence="2 3">
    <name type="scientific">Crenichthys baileyi</name>
    <name type="common">White River springfish</name>
    <dbReference type="NCBI Taxonomy" id="28760"/>
    <lineage>
        <taxon>Eukaryota</taxon>
        <taxon>Metazoa</taxon>
        <taxon>Chordata</taxon>
        <taxon>Craniata</taxon>
        <taxon>Vertebrata</taxon>
        <taxon>Euteleostomi</taxon>
        <taxon>Actinopterygii</taxon>
        <taxon>Neopterygii</taxon>
        <taxon>Teleostei</taxon>
        <taxon>Neoteleostei</taxon>
        <taxon>Acanthomorphata</taxon>
        <taxon>Ovalentaria</taxon>
        <taxon>Atherinomorphae</taxon>
        <taxon>Cyprinodontiformes</taxon>
        <taxon>Goodeidae</taxon>
        <taxon>Crenichthys</taxon>
    </lineage>
</organism>
<comment type="caution">
    <text evidence="2">The sequence shown here is derived from an EMBL/GenBank/DDBJ whole genome shotgun (WGS) entry which is preliminary data.</text>
</comment>
<proteinExistence type="predicted"/>
<dbReference type="EMBL" id="JAHHUM010000715">
    <property type="protein sequence ID" value="KAK5617477.1"/>
    <property type="molecule type" value="Genomic_DNA"/>
</dbReference>
<feature type="region of interest" description="Disordered" evidence="1">
    <location>
        <begin position="44"/>
        <end position="77"/>
    </location>
</feature>
<gene>
    <name evidence="2" type="ORF">CRENBAI_005595</name>
</gene>
<evidence type="ECO:0000256" key="1">
    <source>
        <dbReference type="SAM" id="MobiDB-lite"/>
    </source>
</evidence>
<dbReference type="Proteomes" id="UP001311232">
    <property type="component" value="Unassembled WGS sequence"/>
</dbReference>
<reference evidence="2 3" key="1">
    <citation type="submission" date="2021-06" db="EMBL/GenBank/DDBJ databases">
        <authorList>
            <person name="Palmer J.M."/>
        </authorList>
    </citation>
    <scope>NUCLEOTIDE SEQUENCE [LARGE SCALE GENOMIC DNA]</scope>
    <source>
        <strain evidence="2 3">MEX-2019</strain>
        <tissue evidence="2">Muscle</tissue>
    </source>
</reference>
<keyword evidence="3" id="KW-1185">Reference proteome</keyword>
<feature type="compositionally biased region" description="Basic and acidic residues" evidence="1">
    <location>
        <begin position="118"/>
        <end position="138"/>
    </location>
</feature>
<evidence type="ECO:0000313" key="3">
    <source>
        <dbReference type="Proteomes" id="UP001311232"/>
    </source>
</evidence>